<dbReference type="RefSeq" id="WP_002124920.1">
    <property type="nucleotide sequence ID" value="NZ_AHNR02000077.1"/>
</dbReference>
<accession>A0A0E2CY96</accession>
<gene>
    <name evidence="2" type="ORF">LEP1GSC105_0022</name>
</gene>
<name>A0A0E2CY96_LEPIR</name>
<feature type="compositionally biased region" description="Basic and acidic residues" evidence="1">
    <location>
        <begin position="510"/>
        <end position="519"/>
    </location>
</feature>
<evidence type="ECO:0000313" key="2">
    <source>
        <dbReference type="EMBL" id="EKR52691.1"/>
    </source>
</evidence>
<evidence type="ECO:0000256" key="1">
    <source>
        <dbReference type="SAM" id="MobiDB-lite"/>
    </source>
</evidence>
<evidence type="ECO:0000313" key="3">
    <source>
        <dbReference type="Proteomes" id="UP000001340"/>
    </source>
</evidence>
<dbReference type="EMBL" id="AHNR02000077">
    <property type="protein sequence ID" value="EKR52691.1"/>
    <property type="molecule type" value="Genomic_DNA"/>
</dbReference>
<comment type="caution">
    <text evidence="2">The sequence shown here is derived from an EMBL/GenBank/DDBJ whole genome shotgun (WGS) entry which is preliminary data.</text>
</comment>
<dbReference type="Proteomes" id="UP000001340">
    <property type="component" value="Unassembled WGS sequence"/>
</dbReference>
<feature type="region of interest" description="Disordered" evidence="1">
    <location>
        <begin position="490"/>
        <end position="519"/>
    </location>
</feature>
<proteinExistence type="predicted"/>
<protein>
    <submittedName>
        <fullName evidence="2">Phage portal-like protein</fullName>
    </submittedName>
</protein>
<sequence>MEKKVGRPRGNNYEKNLAIRLKSNTNIQPTKVNEHLIHLAKSFFNQVNSENIEGRKPVYNYDQINQIKDGVLLRPPFRIPVSQLRNASYGTSIISAIHTIRIDELSRYAKLNKKKGLWFRTENEEDEITDEIQEKIKNCSKFFERMGDLTEGWMNRDNFSSVFEMMIRDTLTFDSISFYLVYNSLGKLVEIKYLDPATIFQVEKEKGYKGDRSISFVQIIDDRVVEVFNENEILLLHKNHISDISIRGFGFSPLEACMLDLVGVIRSLKFNRDTFTRQHPPGFMSLIGDATQEVIESIQLQYREMISGMDDSHTIPILGTSAGEIKWTPLNIANDMTFKELMQWCVSFVIMSHGMDQSELGLRLTGSAALGEANQVEKSKFSLNRSCISLLTYFEMGFNKIRQIREDDFSGIICEFVGTDPEDEKDKLSKNKDEVSNWKLIDEIRIEQDKPTIAQTLADLYGVSEEEYKMAGAVILNPIFQQNLQMIQQPKQNNQDPNLGYSEIESNEESLEKDPDLVF</sequence>
<organism evidence="2 3">
    <name type="scientific">Leptospira interrogans str. UI 12758</name>
    <dbReference type="NCBI Taxonomy" id="1049938"/>
    <lineage>
        <taxon>Bacteria</taxon>
        <taxon>Pseudomonadati</taxon>
        <taxon>Spirochaetota</taxon>
        <taxon>Spirochaetia</taxon>
        <taxon>Leptospirales</taxon>
        <taxon>Leptospiraceae</taxon>
        <taxon>Leptospira</taxon>
    </lineage>
</organism>
<dbReference type="AlphaFoldDB" id="A0A0E2CY96"/>
<reference evidence="2 3" key="1">
    <citation type="submission" date="2012-10" db="EMBL/GenBank/DDBJ databases">
        <authorList>
            <person name="Harkins D.M."/>
            <person name="Durkin A.S."/>
            <person name="Brinkac L.M."/>
            <person name="Haft D.H."/>
            <person name="Selengut J.D."/>
            <person name="Sanka R."/>
            <person name="DePew J."/>
            <person name="Purushe J."/>
            <person name="Chanthongthip A."/>
            <person name="Lattana O."/>
            <person name="Phetsouvanh R."/>
            <person name="Newton P.N."/>
            <person name="Vinetz J.M."/>
            <person name="Sutton G.G."/>
            <person name="Nierman W.C."/>
            <person name="Fouts D.E."/>
        </authorList>
    </citation>
    <scope>NUCLEOTIDE SEQUENCE [LARGE SCALE GENOMIC DNA]</scope>
    <source>
        <strain evidence="2 3">UI 12758</strain>
    </source>
</reference>